<protein>
    <submittedName>
        <fullName evidence="1">Uncharacterized protein</fullName>
    </submittedName>
</protein>
<accession>A0A0A9HBK3</accession>
<organism evidence="1">
    <name type="scientific">Arundo donax</name>
    <name type="common">Giant reed</name>
    <name type="synonym">Donax arundinaceus</name>
    <dbReference type="NCBI Taxonomy" id="35708"/>
    <lineage>
        <taxon>Eukaryota</taxon>
        <taxon>Viridiplantae</taxon>
        <taxon>Streptophyta</taxon>
        <taxon>Embryophyta</taxon>
        <taxon>Tracheophyta</taxon>
        <taxon>Spermatophyta</taxon>
        <taxon>Magnoliopsida</taxon>
        <taxon>Liliopsida</taxon>
        <taxon>Poales</taxon>
        <taxon>Poaceae</taxon>
        <taxon>PACMAD clade</taxon>
        <taxon>Arundinoideae</taxon>
        <taxon>Arundineae</taxon>
        <taxon>Arundo</taxon>
    </lineage>
</organism>
<dbReference type="AlphaFoldDB" id="A0A0A9HBK3"/>
<name>A0A0A9HBK3_ARUDO</name>
<evidence type="ECO:0000313" key="1">
    <source>
        <dbReference type="EMBL" id="JAE33179.1"/>
    </source>
</evidence>
<reference evidence="1" key="2">
    <citation type="journal article" date="2015" name="Data Brief">
        <title>Shoot transcriptome of the giant reed, Arundo donax.</title>
        <authorList>
            <person name="Barrero R.A."/>
            <person name="Guerrero F.D."/>
            <person name="Moolhuijzen P."/>
            <person name="Goolsby J.A."/>
            <person name="Tidwell J."/>
            <person name="Bellgard S.E."/>
            <person name="Bellgard M.I."/>
        </authorList>
    </citation>
    <scope>NUCLEOTIDE SEQUENCE</scope>
    <source>
        <tissue evidence="1">Shoot tissue taken approximately 20 cm above the soil surface</tissue>
    </source>
</reference>
<sequence length="36" mass="4350">MPSRYFIQHASKLTNLILRLICYRTPNFLSFFCQNL</sequence>
<reference evidence="1" key="1">
    <citation type="submission" date="2014-09" db="EMBL/GenBank/DDBJ databases">
        <authorList>
            <person name="Magalhaes I.L.F."/>
            <person name="Oliveira U."/>
            <person name="Santos F.R."/>
            <person name="Vidigal T.H.D.A."/>
            <person name="Brescovit A.D."/>
            <person name="Santos A.J."/>
        </authorList>
    </citation>
    <scope>NUCLEOTIDE SEQUENCE</scope>
    <source>
        <tissue evidence="1">Shoot tissue taken approximately 20 cm above the soil surface</tissue>
    </source>
</reference>
<proteinExistence type="predicted"/>
<dbReference type="EMBL" id="GBRH01164717">
    <property type="protein sequence ID" value="JAE33179.1"/>
    <property type="molecule type" value="Transcribed_RNA"/>
</dbReference>